<feature type="transmembrane region" description="Helical" evidence="6">
    <location>
        <begin position="61"/>
        <end position="87"/>
    </location>
</feature>
<dbReference type="GO" id="GO:0016020">
    <property type="term" value="C:membrane"/>
    <property type="evidence" value="ECO:0007669"/>
    <property type="project" value="UniProtKB-SubCell"/>
</dbReference>
<evidence type="ECO:0000256" key="3">
    <source>
        <dbReference type="ARBA" id="ARBA00022989"/>
    </source>
</evidence>
<evidence type="ECO:0000313" key="7">
    <source>
        <dbReference type="EMBL" id="SYX87062.1"/>
    </source>
</evidence>
<dbReference type="Proteomes" id="UP000304148">
    <property type="component" value="Chromosome"/>
</dbReference>
<name>A0A383RKD9_PAEAL</name>
<feature type="compositionally biased region" description="Basic and acidic residues" evidence="5">
    <location>
        <begin position="11"/>
        <end position="21"/>
    </location>
</feature>
<gene>
    <name evidence="7" type="ORF">PBLR_15490</name>
</gene>
<accession>A0A383RKD9</accession>
<dbReference type="EMBL" id="LS992241">
    <property type="protein sequence ID" value="SYX87062.1"/>
    <property type="molecule type" value="Genomic_DNA"/>
</dbReference>
<evidence type="ECO:0000256" key="5">
    <source>
        <dbReference type="SAM" id="MobiDB-lite"/>
    </source>
</evidence>
<dbReference type="GO" id="GO:0022857">
    <property type="term" value="F:transmembrane transporter activity"/>
    <property type="evidence" value="ECO:0007669"/>
    <property type="project" value="InterPro"/>
</dbReference>
<dbReference type="InterPro" id="IPR001898">
    <property type="entry name" value="SLC13A/DASS"/>
</dbReference>
<proteinExistence type="predicted"/>
<evidence type="ECO:0000256" key="4">
    <source>
        <dbReference type="ARBA" id="ARBA00023136"/>
    </source>
</evidence>
<feature type="transmembrane region" description="Helical" evidence="6">
    <location>
        <begin position="32"/>
        <end position="49"/>
    </location>
</feature>
<evidence type="ECO:0000313" key="8">
    <source>
        <dbReference type="Proteomes" id="UP000304148"/>
    </source>
</evidence>
<keyword evidence="2 6" id="KW-0812">Transmembrane</keyword>
<sequence>MSNKPLQPDGHSTDKQKEGGKKGRFETLFKKIGIPLAILVFLILVLIPTPEGLEPQAQKAIAIFASALVLWVSGALPIYLTSMIAIIMLSLSGTTEEKTAFGTLGFDVIWLMYLPSS</sequence>
<reference evidence="8" key="1">
    <citation type="submission" date="2018-08" db="EMBL/GenBank/DDBJ databases">
        <authorList>
            <person name="Chevrot R."/>
        </authorList>
    </citation>
    <scope>NUCLEOTIDE SEQUENCE [LARGE SCALE GENOMIC DNA]</scope>
</reference>
<dbReference type="Pfam" id="PF00939">
    <property type="entry name" value="Na_sulph_symp"/>
    <property type="match status" value="1"/>
</dbReference>
<evidence type="ECO:0000256" key="6">
    <source>
        <dbReference type="SAM" id="Phobius"/>
    </source>
</evidence>
<organism evidence="7 8">
    <name type="scientific">Paenibacillus alvei</name>
    <name type="common">Bacillus alvei</name>
    <dbReference type="NCBI Taxonomy" id="44250"/>
    <lineage>
        <taxon>Bacteria</taxon>
        <taxon>Bacillati</taxon>
        <taxon>Bacillota</taxon>
        <taxon>Bacilli</taxon>
        <taxon>Bacillales</taxon>
        <taxon>Paenibacillaceae</taxon>
        <taxon>Paenibacillus</taxon>
    </lineage>
</organism>
<evidence type="ECO:0000256" key="1">
    <source>
        <dbReference type="ARBA" id="ARBA00004141"/>
    </source>
</evidence>
<keyword evidence="4 6" id="KW-0472">Membrane</keyword>
<dbReference type="RefSeq" id="WP_269473571.1">
    <property type="nucleotide sequence ID" value="NZ_LS992241.1"/>
</dbReference>
<protein>
    <submittedName>
        <fullName evidence="7">Anion transporter</fullName>
    </submittedName>
</protein>
<keyword evidence="3 6" id="KW-1133">Transmembrane helix</keyword>
<comment type="subcellular location">
    <subcellularLocation>
        <location evidence="1">Membrane</location>
        <topology evidence="1">Multi-pass membrane protein</topology>
    </subcellularLocation>
</comment>
<feature type="region of interest" description="Disordered" evidence="5">
    <location>
        <begin position="1"/>
        <end position="21"/>
    </location>
</feature>
<evidence type="ECO:0000256" key="2">
    <source>
        <dbReference type="ARBA" id="ARBA00022692"/>
    </source>
</evidence>
<dbReference type="AlphaFoldDB" id="A0A383RKD9"/>